<dbReference type="OrthoDB" id="10501453at2759"/>
<keyword evidence="2" id="KW-0812">Transmembrane</keyword>
<sequence>MELILPACCQLLLTLRRCHSKSVTHNNSKSFSNAITNPFSNAIAHPIAHALSNAITHPFSNAIAHPFAHALSSALTHPFAHPISNALANPDGHAHSNSHQVTHSDADPNSNPDQIPHSNANPESHPHTHPQSYPNSYTQTHAYNHTITHVIPSPTPTPKTMLNAALYLQGPNVWPLSTDKLIVMVKAFADTMTTIQASDVNILNIAKAVATRRLLQRAVSDTAAVVQVQMTGKSENQTDLIAQELGTVISNTKLQASLYQKGLELTRLKVLSTTTSVPLATSGTCSQGSITGVCIGTSTASLSKTTIIILAVCIGGGVILLLLLVAVVLMCWSRKKQRDQRKADAAKATPKAMTPSAAYPYYETKPMQFRGVKVRAEPPRGSAYPPAYSPHAPQEPDQAPGPSSSQHTTVRRANPATFQAAPPRDVIVDGDEYMEYIEMGGRTAREQLRMKLPTFGAAAAPRRTDSLLNEAIKNPAAAASTLEPTPEEPADEKKAADKGKQPKRE</sequence>
<feature type="compositionally biased region" description="Low complexity" evidence="1">
    <location>
        <begin position="382"/>
        <end position="392"/>
    </location>
</feature>
<evidence type="ECO:0000313" key="4">
    <source>
        <dbReference type="Proteomes" id="UP000007264"/>
    </source>
</evidence>
<dbReference type="RefSeq" id="XP_005647779.1">
    <property type="nucleotide sequence ID" value="XM_005647722.1"/>
</dbReference>
<proteinExistence type="predicted"/>
<evidence type="ECO:0000256" key="1">
    <source>
        <dbReference type="SAM" id="MobiDB-lite"/>
    </source>
</evidence>
<feature type="compositionally biased region" description="Basic and acidic residues" evidence="1">
    <location>
        <begin position="491"/>
        <end position="505"/>
    </location>
</feature>
<reference evidence="3 4" key="1">
    <citation type="journal article" date="2012" name="Genome Biol.">
        <title>The genome of the polar eukaryotic microalga coccomyxa subellipsoidea reveals traits of cold adaptation.</title>
        <authorList>
            <person name="Blanc G."/>
            <person name="Agarkova I."/>
            <person name="Grimwood J."/>
            <person name="Kuo A."/>
            <person name="Brueggeman A."/>
            <person name="Dunigan D."/>
            <person name="Gurnon J."/>
            <person name="Ladunga I."/>
            <person name="Lindquist E."/>
            <person name="Lucas S."/>
            <person name="Pangilinan J."/>
            <person name="Proschold T."/>
            <person name="Salamov A."/>
            <person name="Schmutz J."/>
            <person name="Weeks D."/>
            <person name="Yamada T."/>
            <person name="Claverie J.M."/>
            <person name="Grigoriev I."/>
            <person name="Van Etten J."/>
            <person name="Lomsadze A."/>
            <person name="Borodovsky M."/>
        </authorList>
    </citation>
    <scope>NUCLEOTIDE SEQUENCE [LARGE SCALE GENOMIC DNA]</scope>
    <source>
        <strain evidence="3 4">C-169</strain>
    </source>
</reference>
<feature type="compositionally biased region" description="Polar residues" evidence="1">
    <location>
        <begin position="129"/>
        <end position="138"/>
    </location>
</feature>
<comment type="caution">
    <text evidence="3">The sequence shown here is derived from an EMBL/GenBank/DDBJ whole genome shotgun (WGS) entry which is preliminary data.</text>
</comment>
<evidence type="ECO:0000256" key="2">
    <source>
        <dbReference type="SAM" id="Phobius"/>
    </source>
</evidence>
<keyword evidence="2" id="KW-1133">Transmembrane helix</keyword>
<dbReference type="Proteomes" id="UP000007264">
    <property type="component" value="Unassembled WGS sequence"/>
</dbReference>
<dbReference type="KEGG" id="csl:COCSUDRAFT_47556"/>
<feature type="region of interest" description="Disordered" evidence="1">
    <location>
        <begin position="86"/>
        <end position="138"/>
    </location>
</feature>
<accession>I0YXW6</accession>
<keyword evidence="4" id="KW-1185">Reference proteome</keyword>
<feature type="compositionally biased region" description="Polar residues" evidence="1">
    <location>
        <begin position="95"/>
        <end position="122"/>
    </location>
</feature>
<feature type="region of interest" description="Disordered" evidence="1">
    <location>
        <begin position="459"/>
        <end position="505"/>
    </location>
</feature>
<evidence type="ECO:0000313" key="3">
    <source>
        <dbReference type="EMBL" id="EIE23235.1"/>
    </source>
</evidence>
<dbReference type="AlphaFoldDB" id="I0YXW6"/>
<dbReference type="EMBL" id="AGSI01000008">
    <property type="protein sequence ID" value="EIE23235.1"/>
    <property type="molecule type" value="Genomic_DNA"/>
</dbReference>
<keyword evidence="2" id="KW-0472">Membrane</keyword>
<name>I0YXW6_COCSC</name>
<gene>
    <name evidence="3" type="ORF">COCSUDRAFT_47556</name>
</gene>
<protein>
    <submittedName>
        <fullName evidence="3">Uncharacterized protein</fullName>
    </submittedName>
</protein>
<feature type="transmembrane region" description="Helical" evidence="2">
    <location>
        <begin position="307"/>
        <end position="332"/>
    </location>
</feature>
<dbReference type="GeneID" id="17041223"/>
<feature type="region of interest" description="Disordered" evidence="1">
    <location>
        <begin position="379"/>
        <end position="425"/>
    </location>
</feature>
<organism evidence="3 4">
    <name type="scientific">Coccomyxa subellipsoidea (strain C-169)</name>
    <name type="common">Green microalga</name>
    <dbReference type="NCBI Taxonomy" id="574566"/>
    <lineage>
        <taxon>Eukaryota</taxon>
        <taxon>Viridiplantae</taxon>
        <taxon>Chlorophyta</taxon>
        <taxon>core chlorophytes</taxon>
        <taxon>Trebouxiophyceae</taxon>
        <taxon>Trebouxiophyceae incertae sedis</taxon>
        <taxon>Coccomyxaceae</taxon>
        <taxon>Coccomyxa</taxon>
        <taxon>Coccomyxa subellipsoidea</taxon>
    </lineage>
</organism>